<dbReference type="CDD" id="cd13585">
    <property type="entry name" value="PBP2_TMBP_like"/>
    <property type="match status" value="1"/>
</dbReference>
<dbReference type="GO" id="GO:1901982">
    <property type="term" value="F:maltose binding"/>
    <property type="evidence" value="ECO:0007669"/>
    <property type="project" value="TreeGrafter"/>
</dbReference>
<evidence type="ECO:0000313" key="5">
    <source>
        <dbReference type="Proteomes" id="UP000279859"/>
    </source>
</evidence>
<keyword evidence="5" id="KW-1185">Reference proteome</keyword>
<organism evidence="4 5">
    <name type="scientific">Cryobacterium tepidiphilum</name>
    <dbReference type="NCBI Taxonomy" id="2486026"/>
    <lineage>
        <taxon>Bacteria</taxon>
        <taxon>Bacillati</taxon>
        <taxon>Actinomycetota</taxon>
        <taxon>Actinomycetes</taxon>
        <taxon>Micrococcales</taxon>
        <taxon>Microbacteriaceae</taxon>
        <taxon>Cryobacterium</taxon>
    </lineage>
</organism>
<comment type="similarity">
    <text evidence="1">Belongs to the bacterial solute-binding protein 1 family.</text>
</comment>
<keyword evidence="2" id="KW-0813">Transport</keyword>
<dbReference type="GO" id="GO:0015768">
    <property type="term" value="P:maltose transport"/>
    <property type="evidence" value="ECO:0007669"/>
    <property type="project" value="TreeGrafter"/>
</dbReference>
<protein>
    <submittedName>
        <fullName evidence="4">Sugar ABC transporter substrate-binding protein</fullName>
    </submittedName>
</protein>
<evidence type="ECO:0000256" key="1">
    <source>
        <dbReference type="ARBA" id="ARBA00008520"/>
    </source>
</evidence>
<dbReference type="EMBL" id="RDSR01000005">
    <property type="protein sequence ID" value="RNE64198.1"/>
    <property type="molecule type" value="Genomic_DNA"/>
</dbReference>
<proteinExistence type="inferred from homology"/>
<dbReference type="Pfam" id="PF13416">
    <property type="entry name" value="SBP_bac_8"/>
    <property type="match status" value="1"/>
</dbReference>
<name>A0A3M8LI74_9MICO</name>
<dbReference type="GO" id="GO:0055052">
    <property type="term" value="C:ATP-binding cassette (ABC) transporter complex, substrate-binding subunit-containing"/>
    <property type="evidence" value="ECO:0007669"/>
    <property type="project" value="TreeGrafter"/>
</dbReference>
<sequence length="449" mass="47267">MTVLCNQRRLETGTDMKLIGHRSSNRGGRRGAILAAGAVLAASALALTGCTPTSSGSSNNSSSDSGGDKTITVWHYFSDPNQVKVMTDYKDLFEKNNDGVTVENVYVPYDQLNSKLISAVGAKTGPDVVVFNGADASTLALGGALAPMDDQWNSFADKGQFPDSVVHKLDGKTYAVQGYVNLLGLWYNADILDEIGVTPPKTMDELNAALKKAVDAGHGGITLSGLPQSQGEWQAYPWLSSTGFSYDNPDAGKLEQAFDMIKSWTDSGALTRQAVTWDQTVPFQTFAAGDVAFAENGNWQIGTAKSTAKFNYGVVPLPVGSEGKVYLGGEGEGIGAFSKNPDLAWKYLEETYYSPEGQLIALNDVGSLPARTDAASDTSISSDPLLAAFATTIAENGASYPADAVPPASVADQQLAVGQVWSAVIGGQTAPADAATKLVTQLQPLLEKK</sequence>
<dbReference type="SUPFAM" id="SSF53850">
    <property type="entry name" value="Periplasmic binding protein-like II"/>
    <property type="match status" value="1"/>
</dbReference>
<dbReference type="Gene3D" id="3.40.190.10">
    <property type="entry name" value="Periplasmic binding protein-like II"/>
    <property type="match status" value="1"/>
</dbReference>
<dbReference type="PANTHER" id="PTHR30061">
    <property type="entry name" value="MALTOSE-BINDING PERIPLASMIC PROTEIN"/>
    <property type="match status" value="1"/>
</dbReference>
<dbReference type="InterPro" id="IPR006059">
    <property type="entry name" value="SBP"/>
</dbReference>
<comment type="caution">
    <text evidence="4">The sequence shown here is derived from an EMBL/GenBank/DDBJ whole genome shotgun (WGS) entry which is preliminary data.</text>
</comment>
<dbReference type="AlphaFoldDB" id="A0A3M8LI74"/>
<dbReference type="GO" id="GO:0042956">
    <property type="term" value="P:maltodextrin transmembrane transport"/>
    <property type="evidence" value="ECO:0007669"/>
    <property type="project" value="TreeGrafter"/>
</dbReference>
<evidence type="ECO:0000313" key="4">
    <source>
        <dbReference type="EMBL" id="RNE64198.1"/>
    </source>
</evidence>
<keyword evidence="3" id="KW-0732">Signal</keyword>
<evidence type="ECO:0000256" key="2">
    <source>
        <dbReference type="ARBA" id="ARBA00022448"/>
    </source>
</evidence>
<dbReference type="Proteomes" id="UP000279859">
    <property type="component" value="Unassembled WGS sequence"/>
</dbReference>
<gene>
    <name evidence="4" type="ORF">EEJ31_04875</name>
</gene>
<accession>A0A3M8LI74</accession>
<evidence type="ECO:0000256" key="3">
    <source>
        <dbReference type="ARBA" id="ARBA00022729"/>
    </source>
</evidence>
<dbReference type="PANTHER" id="PTHR30061:SF50">
    <property type="entry name" value="MALTOSE_MALTODEXTRIN-BINDING PERIPLASMIC PROTEIN"/>
    <property type="match status" value="1"/>
</dbReference>
<reference evidence="4 5" key="1">
    <citation type="submission" date="2018-11" db="EMBL/GenBank/DDBJ databases">
        <title>Cryobacterium sp. nov., isolated from rhizosphere soil of lettuce.</title>
        <authorList>
            <person name="Wang Y."/>
        </authorList>
    </citation>
    <scope>NUCLEOTIDE SEQUENCE [LARGE SCALE GENOMIC DNA]</scope>
    <source>
        <strain evidence="4 5">NEAU-85</strain>
    </source>
</reference>